<sequence length="613" mass="69933">MYTKKQQSVDEEADETHSRRYIETDPTGRYGRFEEVLGKGAMKTVYRAIDEVLGMEVAWNQVKLKEVLRSPEDLQRLYSEVHLLSTLNHDSIIHFCTSWIDIHKKTFNFITEMFTSGTLREYRKKYKWVDIRAIKNWARQILQGLVYLHGHDPPVIHRDLKCDNIFVNGHLGQVKIGDLGLAAILRGSQSAHSVIGTPEFMAPELYEEDYNELVDVYSFGMCVLEMLTCEYPYSECTNPAQIYKKVTSGKLPGGFYRIENLEAQQFIGKCLVTASKRLSAKELLLDPFLASDENELSVGNFGAQKPFLNGKELRKLQLKDKLPRTEMTITGKLNPEDDTMFLKVQIADKDGSLRNIYFPFDILTDTPIEVATEMVKELEIDDWEPFEIADMIEAEVSALVPDWKAEAYHTYNYQDDEEGPHHPFCSFSSCSSSPASGLGLSNSHKFDKTTNGWDWLQGDLLDDTGSESSSHSGTYSNLNYFSGDEHESNIIPARDKHPITKSQKSTRFCPEENRKAQAHPMAYMEQCKAFLASSAKDKRVVDGFRLMRNRSLVDVRSQLLHRSLVEEVKKRRMFNTVGAVENIGFQAPCEVSKPHNYKKTPTNGKGQVHQSRR</sequence>
<evidence type="ECO:0000256" key="2">
    <source>
        <dbReference type="ARBA" id="ARBA00022527"/>
    </source>
</evidence>
<dbReference type="EMBL" id="VOIH02000002">
    <property type="protein sequence ID" value="KAF3454813.1"/>
    <property type="molecule type" value="Genomic_DNA"/>
</dbReference>
<feature type="domain" description="Protein kinase" evidence="10">
    <location>
        <begin position="31"/>
        <end position="289"/>
    </location>
</feature>
<dbReference type="PROSITE" id="PS50011">
    <property type="entry name" value="PROTEIN_KINASE_DOM"/>
    <property type="match status" value="1"/>
</dbReference>
<dbReference type="EC" id="2.7.11.1" evidence="1"/>
<dbReference type="GO" id="GO:0004674">
    <property type="term" value="F:protein serine/threonine kinase activity"/>
    <property type="evidence" value="ECO:0007669"/>
    <property type="project" value="UniProtKB-KW"/>
</dbReference>
<gene>
    <name evidence="11" type="ORF">FNV43_RR05261</name>
</gene>
<dbReference type="Gene3D" id="1.10.510.10">
    <property type="entry name" value="Transferase(Phosphotransferase) domain 1"/>
    <property type="match status" value="1"/>
</dbReference>
<accession>A0A8K0HNM3</accession>
<keyword evidence="5" id="KW-0418">Kinase</keyword>
<name>A0A8K0HNM3_9ROSA</name>
<proteinExistence type="predicted"/>
<dbReference type="PANTHER" id="PTHR13902">
    <property type="entry name" value="SERINE/THREONINE-PROTEIN KINASE WNK WITH NO LYSINE -RELATED"/>
    <property type="match status" value="1"/>
</dbReference>
<evidence type="ECO:0000259" key="10">
    <source>
        <dbReference type="PROSITE" id="PS50011"/>
    </source>
</evidence>
<organism evidence="11 12">
    <name type="scientific">Rhamnella rubrinervis</name>
    <dbReference type="NCBI Taxonomy" id="2594499"/>
    <lineage>
        <taxon>Eukaryota</taxon>
        <taxon>Viridiplantae</taxon>
        <taxon>Streptophyta</taxon>
        <taxon>Embryophyta</taxon>
        <taxon>Tracheophyta</taxon>
        <taxon>Spermatophyta</taxon>
        <taxon>Magnoliopsida</taxon>
        <taxon>eudicotyledons</taxon>
        <taxon>Gunneridae</taxon>
        <taxon>Pentapetalae</taxon>
        <taxon>rosids</taxon>
        <taxon>fabids</taxon>
        <taxon>Rosales</taxon>
        <taxon>Rhamnaceae</taxon>
        <taxon>rhamnoid group</taxon>
        <taxon>Rhamneae</taxon>
        <taxon>Rhamnella</taxon>
    </lineage>
</organism>
<dbReference type="AlphaFoldDB" id="A0A8K0HNM3"/>
<evidence type="ECO:0000256" key="1">
    <source>
        <dbReference type="ARBA" id="ARBA00012513"/>
    </source>
</evidence>
<protein>
    <recommendedName>
        <fullName evidence="1">non-specific serine/threonine protein kinase</fullName>
        <ecNumber evidence="1">2.7.11.1</ecNumber>
    </recommendedName>
</protein>
<evidence type="ECO:0000313" key="12">
    <source>
        <dbReference type="Proteomes" id="UP000796880"/>
    </source>
</evidence>
<dbReference type="OrthoDB" id="4062651at2759"/>
<dbReference type="FunFam" id="3.30.200.20:FF:000075">
    <property type="entry name" value="Probable serine/threonine-protein kinase WNK1"/>
    <property type="match status" value="1"/>
</dbReference>
<comment type="caution">
    <text evidence="11">The sequence shown here is derived from an EMBL/GenBank/DDBJ whole genome shotgun (WGS) entry which is preliminary data.</text>
</comment>
<keyword evidence="4" id="KW-0547">Nucleotide-binding</keyword>
<comment type="catalytic activity">
    <reaction evidence="8">
        <text>L-seryl-[protein] + ATP = O-phospho-L-seryl-[protein] + ADP + H(+)</text>
        <dbReference type="Rhea" id="RHEA:17989"/>
        <dbReference type="Rhea" id="RHEA-COMP:9863"/>
        <dbReference type="Rhea" id="RHEA-COMP:11604"/>
        <dbReference type="ChEBI" id="CHEBI:15378"/>
        <dbReference type="ChEBI" id="CHEBI:29999"/>
        <dbReference type="ChEBI" id="CHEBI:30616"/>
        <dbReference type="ChEBI" id="CHEBI:83421"/>
        <dbReference type="ChEBI" id="CHEBI:456216"/>
        <dbReference type="EC" id="2.7.11.1"/>
    </reaction>
</comment>
<dbReference type="SMART" id="SM00220">
    <property type="entry name" value="S_TKc"/>
    <property type="match status" value="1"/>
</dbReference>
<dbReference type="CDD" id="cd13983">
    <property type="entry name" value="STKc_WNK"/>
    <property type="match status" value="1"/>
</dbReference>
<evidence type="ECO:0000256" key="8">
    <source>
        <dbReference type="ARBA" id="ARBA00048679"/>
    </source>
</evidence>
<feature type="region of interest" description="Disordered" evidence="9">
    <location>
        <begin position="591"/>
        <end position="613"/>
    </location>
</feature>
<keyword evidence="6" id="KW-0067">ATP-binding</keyword>
<dbReference type="Gene3D" id="3.30.200.20">
    <property type="entry name" value="Phosphorylase Kinase, domain 1"/>
    <property type="match status" value="1"/>
</dbReference>
<dbReference type="InterPro" id="IPR050588">
    <property type="entry name" value="WNK_Ser-Thr_kinase"/>
</dbReference>
<feature type="compositionally biased region" description="Polar residues" evidence="9">
    <location>
        <begin position="599"/>
        <end position="613"/>
    </location>
</feature>
<keyword evidence="12" id="KW-1185">Reference proteome</keyword>
<evidence type="ECO:0000256" key="3">
    <source>
        <dbReference type="ARBA" id="ARBA00022679"/>
    </source>
</evidence>
<dbReference type="GO" id="GO:0005524">
    <property type="term" value="F:ATP binding"/>
    <property type="evidence" value="ECO:0007669"/>
    <property type="project" value="UniProtKB-KW"/>
</dbReference>
<evidence type="ECO:0000256" key="9">
    <source>
        <dbReference type="SAM" id="MobiDB-lite"/>
    </source>
</evidence>
<dbReference type="Proteomes" id="UP000796880">
    <property type="component" value="Unassembled WGS sequence"/>
</dbReference>
<dbReference type="InterPro" id="IPR011009">
    <property type="entry name" value="Kinase-like_dom_sf"/>
</dbReference>
<dbReference type="PROSITE" id="PS00108">
    <property type="entry name" value="PROTEIN_KINASE_ST"/>
    <property type="match status" value="1"/>
</dbReference>
<dbReference type="InterPro" id="IPR000719">
    <property type="entry name" value="Prot_kinase_dom"/>
</dbReference>
<evidence type="ECO:0000256" key="7">
    <source>
        <dbReference type="ARBA" id="ARBA00047899"/>
    </source>
</evidence>
<dbReference type="FunFam" id="1.10.510.10:FF:000046">
    <property type="entry name" value="probable serine/threonine-protein kinase WNK9"/>
    <property type="match status" value="1"/>
</dbReference>
<comment type="catalytic activity">
    <reaction evidence="7">
        <text>L-threonyl-[protein] + ATP = O-phospho-L-threonyl-[protein] + ADP + H(+)</text>
        <dbReference type="Rhea" id="RHEA:46608"/>
        <dbReference type="Rhea" id="RHEA-COMP:11060"/>
        <dbReference type="Rhea" id="RHEA-COMP:11605"/>
        <dbReference type="ChEBI" id="CHEBI:15378"/>
        <dbReference type="ChEBI" id="CHEBI:30013"/>
        <dbReference type="ChEBI" id="CHEBI:30616"/>
        <dbReference type="ChEBI" id="CHEBI:61977"/>
        <dbReference type="ChEBI" id="CHEBI:456216"/>
        <dbReference type="EC" id="2.7.11.1"/>
    </reaction>
</comment>
<keyword evidence="2" id="KW-0723">Serine/threonine-protein kinase</keyword>
<evidence type="ECO:0000313" key="11">
    <source>
        <dbReference type="EMBL" id="KAF3454813.1"/>
    </source>
</evidence>
<evidence type="ECO:0000256" key="6">
    <source>
        <dbReference type="ARBA" id="ARBA00022840"/>
    </source>
</evidence>
<reference evidence="11" key="1">
    <citation type="submission" date="2020-03" db="EMBL/GenBank/DDBJ databases">
        <title>A high-quality chromosome-level genome assembly of a woody plant with both climbing and erect habits, Rhamnella rubrinervis.</title>
        <authorList>
            <person name="Lu Z."/>
            <person name="Yang Y."/>
            <person name="Zhu X."/>
            <person name="Sun Y."/>
        </authorList>
    </citation>
    <scope>NUCLEOTIDE SEQUENCE</scope>
    <source>
        <strain evidence="11">BYM</strain>
        <tissue evidence="11">Leaf</tissue>
    </source>
</reference>
<evidence type="ECO:0000256" key="5">
    <source>
        <dbReference type="ARBA" id="ARBA00022777"/>
    </source>
</evidence>
<dbReference type="Pfam" id="PF00069">
    <property type="entry name" value="Pkinase"/>
    <property type="match status" value="1"/>
</dbReference>
<feature type="region of interest" description="Disordered" evidence="9">
    <location>
        <begin position="1"/>
        <end position="21"/>
    </location>
</feature>
<keyword evidence="3" id="KW-0808">Transferase</keyword>
<evidence type="ECO:0000256" key="4">
    <source>
        <dbReference type="ARBA" id="ARBA00022741"/>
    </source>
</evidence>
<dbReference type="InterPro" id="IPR008271">
    <property type="entry name" value="Ser/Thr_kinase_AS"/>
</dbReference>
<dbReference type="SUPFAM" id="SSF56112">
    <property type="entry name" value="Protein kinase-like (PK-like)"/>
    <property type="match status" value="1"/>
</dbReference>